<name>A0ABS2E8H6_9FIRM</name>
<protein>
    <submittedName>
        <fullName evidence="3">Glycosyltransferase family 4 protein</fullName>
    </submittedName>
</protein>
<evidence type="ECO:0000259" key="1">
    <source>
        <dbReference type="Pfam" id="PF00534"/>
    </source>
</evidence>
<evidence type="ECO:0000259" key="2">
    <source>
        <dbReference type="Pfam" id="PF13579"/>
    </source>
</evidence>
<feature type="domain" description="Glycosyl transferase family 1" evidence="1">
    <location>
        <begin position="194"/>
        <end position="358"/>
    </location>
</feature>
<sequence length="381" mass="43868">MRQKNVLIVTTVSGFLWQFERNTVDILRKAGARIHYASGFGSKDYDFDEEYFTENEIQVHPVSIRKSPFHIKENCRALVELIRIIRREEIHVVHCHNPVGGVLGRLAAWLSAREVKVIYTAHGFHFYKGGPLKSWFLFYPVERALARMTDVLVTINREDRSCAGRFILKKGGQVAFMPGTGTDTDRFCPDRSRRQEARQVMGVKEGEYCLVTAARLDREKNCQTVLRAMEELGDIPCRYVICGEGPWRPFLEREVRRRGLEDRVRLMGFRADMDFLLQGADLFLFPSLREGLGMAALEAMACGLPVVAADSRGTREYIRQGENGFLCSGRQPREFAEAVRELWQREDLRSDMGREARRMSLRFSRQRAGEKMEEIYRSVGV</sequence>
<dbReference type="InterPro" id="IPR001296">
    <property type="entry name" value="Glyco_trans_1"/>
</dbReference>
<dbReference type="Pfam" id="PF13579">
    <property type="entry name" value="Glyco_trans_4_4"/>
    <property type="match status" value="1"/>
</dbReference>
<proteinExistence type="predicted"/>
<dbReference type="PANTHER" id="PTHR45947">
    <property type="entry name" value="SULFOQUINOVOSYL TRANSFERASE SQD2"/>
    <property type="match status" value="1"/>
</dbReference>
<comment type="caution">
    <text evidence="3">The sequence shown here is derived from an EMBL/GenBank/DDBJ whole genome shotgun (WGS) entry which is preliminary data.</text>
</comment>
<dbReference type="SUPFAM" id="SSF53756">
    <property type="entry name" value="UDP-Glycosyltransferase/glycogen phosphorylase"/>
    <property type="match status" value="1"/>
</dbReference>
<keyword evidence="4" id="KW-1185">Reference proteome</keyword>
<dbReference type="InterPro" id="IPR028098">
    <property type="entry name" value="Glyco_trans_4-like_N"/>
</dbReference>
<dbReference type="EMBL" id="JACLYY010000006">
    <property type="protein sequence ID" value="MBM6737931.1"/>
    <property type="molecule type" value="Genomic_DNA"/>
</dbReference>
<dbReference type="RefSeq" id="WP_205155938.1">
    <property type="nucleotide sequence ID" value="NZ_JACLYY010000006.1"/>
</dbReference>
<dbReference type="CDD" id="cd03808">
    <property type="entry name" value="GT4_CapM-like"/>
    <property type="match status" value="1"/>
</dbReference>
<organism evidence="3 4">
    <name type="scientific">Faecalicatena fissicatena</name>
    <dbReference type="NCBI Taxonomy" id="290055"/>
    <lineage>
        <taxon>Bacteria</taxon>
        <taxon>Bacillati</taxon>
        <taxon>Bacillota</taxon>
        <taxon>Clostridia</taxon>
        <taxon>Lachnospirales</taxon>
        <taxon>Lachnospiraceae</taxon>
        <taxon>Faecalicatena</taxon>
    </lineage>
</organism>
<gene>
    <name evidence="3" type="ORF">H7U36_07425</name>
</gene>
<feature type="domain" description="Glycosyltransferase subfamily 4-like N-terminal" evidence="2">
    <location>
        <begin position="42"/>
        <end position="160"/>
    </location>
</feature>
<dbReference type="Pfam" id="PF00534">
    <property type="entry name" value="Glycos_transf_1"/>
    <property type="match status" value="1"/>
</dbReference>
<reference evidence="3 4" key="1">
    <citation type="journal article" date="2021" name="Sci. Rep.">
        <title>The distribution of antibiotic resistance genes in chicken gut microbiota commensals.</title>
        <authorList>
            <person name="Juricova H."/>
            <person name="Matiasovicova J."/>
            <person name="Kubasova T."/>
            <person name="Cejkova D."/>
            <person name="Rychlik I."/>
        </authorList>
    </citation>
    <scope>NUCLEOTIDE SEQUENCE [LARGE SCALE GENOMIC DNA]</scope>
    <source>
        <strain evidence="3 4">An773</strain>
    </source>
</reference>
<dbReference type="Gene3D" id="3.40.50.2000">
    <property type="entry name" value="Glycogen Phosphorylase B"/>
    <property type="match status" value="2"/>
</dbReference>
<evidence type="ECO:0000313" key="3">
    <source>
        <dbReference type="EMBL" id="MBM6737931.1"/>
    </source>
</evidence>
<evidence type="ECO:0000313" key="4">
    <source>
        <dbReference type="Proteomes" id="UP000716906"/>
    </source>
</evidence>
<dbReference type="Proteomes" id="UP000716906">
    <property type="component" value="Unassembled WGS sequence"/>
</dbReference>
<dbReference type="InterPro" id="IPR050194">
    <property type="entry name" value="Glycosyltransferase_grp1"/>
</dbReference>
<dbReference type="PANTHER" id="PTHR45947:SF3">
    <property type="entry name" value="SULFOQUINOVOSYL TRANSFERASE SQD2"/>
    <property type="match status" value="1"/>
</dbReference>
<accession>A0ABS2E8H6</accession>